<keyword evidence="9" id="KW-0812">Transmembrane</keyword>
<comment type="subcellular location">
    <subcellularLocation>
        <location evidence="2">Endoplasmic reticulum membrane</location>
        <topology evidence="2">Multi-pass membrane protein</topology>
    </subcellularLocation>
</comment>
<feature type="transmembrane region" description="Helical" evidence="9">
    <location>
        <begin position="45"/>
        <end position="65"/>
    </location>
</feature>
<feature type="region of interest" description="Disordered" evidence="8">
    <location>
        <begin position="1073"/>
        <end position="1097"/>
    </location>
</feature>
<dbReference type="SMART" id="SM00388">
    <property type="entry name" value="HisKA"/>
    <property type="match status" value="1"/>
</dbReference>
<protein>
    <recommendedName>
        <fullName evidence="3">histidine kinase</fullName>
        <ecNumber evidence="3">2.7.13.3</ecNumber>
    </recommendedName>
</protein>
<dbReference type="SMART" id="SM00387">
    <property type="entry name" value="HATPase_c"/>
    <property type="match status" value="1"/>
</dbReference>
<keyword evidence="13" id="KW-1185">Reference proteome</keyword>
<dbReference type="Gene3D" id="3.40.50.2300">
    <property type="match status" value="1"/>
</dbReference>
<dbReference type="Pfam" id="PF00512">
    <property type="entry name" value="HisKA"/>
    <property type="match status" value="1"/>
</dbReference>
<evidence type="ECO:0000259" key="10">
    <source>
        <dbReference type="PROSITE" id="PS50109"/>
    </source>
</evidence>
<evidence type="ECO:0000256" key="8">
    <source>
        <dbReference type="SAM" id="MobiDB-lite"/>
    </source>
</evidence>
<feature type="domain" description="Histidine kinase" evidence="10">
    <location>
        <begin position="522"/>
        <end position="782"/>
    </location>
</feature>
<dbReference type="InterPro" id="IPR050956">
    <property type="entry name" value="2C_system_His_kinase"/>
</dbReference>
<dbReference type="SUPFAM" id="SSF55874">
    <property type="entry name" value="ATPase domain of HSP90 chaperone/DNA topoisomerase II/histidine kinase"/>
    <property type="match status" value="1"/>
</dbReference>
<evidence type="ECO:0000256" key="9">
    <source>
        <dbReference type="SAM" id="Phobius"/>
    </source>
</evidence>
<dbReference type="InterPro" id="IPR003661">
    <property type="entry name" value="HisK_dim/P_dom"/>
</dbReference>
<dbReference type="EC" id="2.7.13.3" evidence="3"/>
<dbReference type="InterPro" id="IPR004358">
    <property type="entry name" value="Sig_transdc_His_kin-like_C"/>
</dbReference>
<sequence>MGKSNGSGALPRSYSQWIKDGEEEEKVGNEGGESKCLVALCPCLMLYYFMNTYMCIQILLWHGVFRTLSHEMGARSDPMYASSQEGDRSMKDSEGSPVLGALLKDIWGLFCLVYLTGLLCHDGYRQLPGLQYTLFRGRAIGVLLLPCVAVPWWYNMIKQVKKHMDFNVHVVQSGLLSEIENIAKYLHPINSSAINLARVMSSSINGSKVLSSYDVENKVAPSLFQAFSIIPFISQISYIGLGGLFLSYYYEGNQTFAMYSNSTASNARNFSWYRQPVDSDTGRVYGDAVKSLPFITTNASWIEQALNSSQGHASFESGWNSAQDPLFLNTISLHGQGVLSLGFSTKALTSFFNNVELYGGSLYLATISGKVLVGGLPNTQTVIKKNSVSLYMTKLNGDQIDHVGNVSCMPNNGNLEDSVLYLGEAKYRVFCSRVEIVGVQSVYVLAFPYNGLASSVNRSIKISLILFIIMIAVIFVSIVSFILLVVRSARREMHLCSALIKQMEATQQAERKSMNKSLAFASASHDIRAALAGITGLIEICYAEVRAGSELDTNLQQIDGCTKDLVGLLNSILDTSKIEADKMQLEEEEFDLAKLLEDAVDLYHPVGMKKGVDVVLDPYDGSILKHSRVKGDRGKLKQVLCNLLSNAVKFTFEGHVSIRAWTQKPSLENKIIASNQNGLWRCFSCLFAKNKKEFNAMKPKQSSMEFVFEVSDTGKGIPRENQKSVFENFVQVKETALGQGGTGLGLGIVQSLVRLMGGEIGIVNKENGEKGTCFKFNVFLDICEIPSADNKNAEVEIEGDSMPDGEHNYSKMTIRTPFPGLVIRTPSPRLSILSSSPKFEGSHVVLLIQNEERLRSSQKYIEGLGIKVSSMKEWEHLHSTLKRIKARQNVSSHSSSGKSDLGSRSDHFNSRSIKDVPLSSMDGIDQKPSASKSSNLRGAPGFVLLVIDAGAGPFQELCRVVVEFKRDLHSSCCKVVWLDKPTSRSINLRGFEQDLIDPQDDILLKPFHGSRLYHVLRLLPEFGGHGFISRSKRGSTIQATNALKDPGSSSSTHAQRTKLKVPSTCENLFQQVDSQAESNSKNEKNRKNPLLNDPDHFNVRSKLRQCPTERLLVRSSEIQERHGNLSKGKSLSGLKFLVVDDNEISRRVTKHILKGHGATVEVCENGDEAFQLVRIGLHNQKEHSHSIMLPYDYILMDCEMPKMDGCEATRQIRKEEKFYGVHIPILAFSADNSGGEVLDFDTLPDFLSVLLMRVVLRLFALLFGSAIVLAFLC</sequence>
<dbReference type="InterPro" id="IPR036890">
    <property type="entry name" value="HATPase_C_sf"/>
</dbReference>
<dbReference type="InterPro" id="IPR005467">
    <property type="entry name" value="His_kinase_dom"/>
</dbReference>
<keyword evidence="12" id="KW-0418">Kinase</keyword>
<dbReference type="PANTHER" id="PTHR43719:SF75">
    <property type="entry name" value="HISTIDINE KINASE CKI1"/>
    <property type="match status" value="1"/>
</dbReference>
<comment type="catalytic activity">
    <reaction evidence="1">
        <text>ATP + protein L-histidine = ADP + protein N-phospho-L-histidine.</text>
        <dbReference type="EC" id="2.7.13.3"/>
    </reaction>
</comment>
<evidence type="ECO:0000313" key="13">
    <source>
        <dbReference type="Proteomes" id="UP001164929"/>
    </source>
</evidence>
<dbReference type="Gene3D" id="1.10.287.130">
    <property type="match status" value="1"/>
</dbReference>
<dbReference type="SUPFAM" id="SSF52172">
    <property type="entry name" value="CheY-like"/>
    <property type="match status" value="1"/>
</dbReference>
<evidence type="ECO:0000256" key="6">
    <source>
        <dbReference type="ARBA" id="ARBA00023170"/>
    </source>
</evidence>
<dbReference type="Pfam" id="PF02518">
    <property type="entry name" value="HATPase_c"/>
    <property type="match status" value="1"/>
</dbReference>
<dbReference type="CDD" id="cd17546">
    <property type="entry name" value="REC_hyHK_CKI1_RcsC-like"/>
    <property type="match status" value="1"/>
</dbReference>
<dbReference type="PRINTS" id="PR00344">
    <property type="entry name" value="BCTRLSENSOR"/>
</dbReference>
<evidence type="ECO:0000256" key="7">
    <source>
        <dbReference type="PROSITE-ProRule" id="PRU00169"/>
    </source>
</evidence>
<dbReference type="InterPro" id="IPR003594">
    <property type="entry name" value="HATPase_dom"/>
</dbReference>
<feature type="domain" description="Response regulatory" evidence="11">
    <location>
        <begin position="1135"/>
        <end position="1260"/>
    </location>
</feature>
<dbReference type="InterPro" id="IPR001789">
    <property type="entry name" value="Sig_transdc_resp-reg_receiver"/>
</dbReference>
<feature type="transmembrane region" description="Helical" evidence="9">
    <location>
        <begin position="135"/>
        <end position="154"/>
    </location>
</feature>
<organism evidence="12 13">
    <name type="scientific">Populus alba x Populus x berolinensis</name>
    <dbReference type="NCBI Taxonomy" id="444605"/>
    <lineage>
        <taxon>Eukaryota</taxon>
        <taxon>Viridiplantae</taxon>
        <taxon>Streptophyta</taxon>
        <taxon>Embryophyta</taxon>
        <taxon>Tracheophyta</taxon>
        <taxon>Spermatophyta</taxon>
        <taxon>Magnoliopsida</taxon>
        <taxon>eudicotyledons</taxon>
        <taxon>Gunneridae</taxon>
        <taxon>Pentapetalae</taxon>
        <taxon>rosids</taxon>
        <taxon>fabids</taxon>
        <taxon>Malpighiales</taxon>
        <taxon>Salicaceae</taxon>
        <taxon>Saliceae</taxon>
        <taxon>Populus</taxon>
    </lineage>
</organism>
<dbReference type="SMART" id="SM00448">
    <property type="entry name" value="REC"/>
    <property type="match status" value="1"/>
</dbReference>
<keyword evidence="9" id="KW-1133">Transmembrane helix</keyword>
<keyword evidence="9" id="KW-0472">Membrane</keyword>
<keyword evidence="12" id="KW-0808">Transferase</keyword>
<name>A0AAD6LT57_9ROSI</name>
<dbReference type="InterPro" id="IPR011006">
    <property type="entry name" value="CheY-like_superfamily"/>
</dbReference>
<comment type="caution">
    <text evidence="12">The sequence shown here is derived from an EMBL/GenBank/DDBJ whole genome shotgun (WGS) entry which is preliminary data.</text>
</comment>
<evidence type="ECO:0000256" key="1">
    <source>
        <dbReference type="ARBA" id="ARBA00000085"/>
    </source>
</evidence>
<dbReference type="Gene3D" id="3.30.565.10">
    <property type="entry name" value="Histidine kinase-like ATPase, C-terminal domain"/>
    <property type="match status" value="1"/>
</dbReference>
<proteinExistence type="predicted"/>
<gene>
    <name evidence="12" type="ORF">NC653_033236</name>
</gene>
<dbReference type="Proteomes" id="UP001164929">
    <property type="component" value="Chromosome 14"/>
</dbReference>
<dbReference type="GO" id="GO:0000155">
    <property type="term" value="F:phosphorelay sensor kinase activity"/>
    <property type="evidence" value="ECO:0007669"/>
    <property type="project" value="InterPro"/>
</dbReference>
<evidence type="ECO:0000256" key="4">
    <source>
        <dbReference type="ARBA" id="ARBA00022553"/>
    </source>
</evidence>
<keyword evidence="5" id="KW-0256">Endoplasmic reticulum</keyword>
<dbReference type="PANTHER" id="PTHR43719">
    <property type="entry name" value="TWO-COMPONENT HISTIDINE KINASE"/>
    <property type="match status" value="1"/>
</dbReference>
<dbReference type="AlphaFoldDB" id="A0AAD6LT57"/>
<dbReference type="SUPFAM" id="SSF47384">
    <property type="entry name" value="Homodimeric domain of signal transducing histidine kinase"/>
    <property type="match status" value="1"/>
</dbReference>
<keyword evidence="6" id="KW-0675">Receptor</keyword>
<dbReference type="PROSITE" id="PS50109">
    <property type="entry name" value="HIS_KIN"/>
    <property type="match status" value="1"/>
</dbReference>
<feature type="region of interest" description="Disordered" evidence="8">
    <location>
        <begin position="885"/>
        <end position="933"/>
    </location>
</feature>
<dbReference type="GO" id="GO:0005789">
    <property type="term" value="C:endoplasmic reticulum membrane"/>
    <property type="evidence" value="ECO:0007669"/>
    <property type="project" value="UniProtKB-SubCell"/>
</dbReference>
<evidence type="ECO:0000256" key="2">
    <source>
        <dbReference type="ARBA" id="ARBA00004477"/>
    </source>
</evidence>
<feature type="transmembrane region" description="Helical" evidence="9">
    <location>
        <begin position="98"/>
        <end position="115"/>
    </location>
</feature>
<reference evidence="12" key="1">
    <citation type="journal article" date="2023" name="Mol. Ecol. Resour.">
        <title>Chromosome-level genome assembly of a triploid poplar Populus alba 'Berolinensis'.</title>
        <authorList>
            <person name="Chen S."/>
            <person name="Yu Y."/>
            <person name="Wang X."/>
            <person name="Wang S."/>
            <person name="Zhang T."/>
            <person name="Zhou Y."/>
            <person name="He R."/>
            <person name="Meng N."/>
            <person name="Wang Y."/>
            <person name="Liu W."/>
            <person name="Liu Z."/>
            <person name="Liu J."/>
            <person name="Guo Q."/>
            <person name="Huang H."/>
            <person name="Sederoff R.R."/>
            <person name="Wang G."/>
            <person name="Qu G."/>
            <person name="Chen S."/>
        </authorList>
    </citation>
    <scope>NUCLEOTIDE SEQUENCE</scope>
    <source>
        <strain evidence="12">SC-2020</strain>
    </source>
</reference>
<keyword evidence="4 7" id="KW-0597">Phosphoprotein</keyword>
<dbReference type="InterPro" id="IPR036097">
    <property type="entry name" value="HisK_dim/P_sf"/>
</dbReference>
<dbReference type="PROSITE" id="PS50110">
    <property type="entry name" value="RESPONSE_REGULATORY"/>
    <property type="match status" value="1"/>
</dbReference>
<dbReference type="Pfam" id="PF00072">
    <property type="entry name" value="Response_reg"/>
    <property type="match status" value="1"/>
</dbReference>
<feature type="transmembrane region" description="Helical" evidence="9">
    <location>
        <begin position="1254"/>
        <end position="1272"/>
    </location>
</feature>
<evidence type="ECO:0000256" key="3">
    <source>
        <dbReference type="ARBA" id="ARBA00012438"/>
    </source>
</evidence>
<evidence type="ECO:0000259" key="11">
    <source>
        <dbReference type="PROSITE" id="PS50110"/>
    </source>
</evidence>
<dbReference type="CDD" id="cd00082">
    <property type="entry name" value="HisKA"/>
    <property type="match status" value="1"/>
</dbReference>
<evidence type="ECO:0000256" key="5">
    <source>
        <dbReference type="ARBA" id="ARBA00022824"/>
    </source>
</evidence>
<accession>A0AAD6LT57</accession>
<feature type="compositionally biased region" description="Basic and acidic residues" evidence="8">
    <location>
        <begin position="901"/>
        <end position="914"/>
    </location>
</feature>
<feature type="transmembrane region" description="Helical" evidence="9">
    <location>
        <begin position="226"/>
        <end position="250"/>
    </location>
</feature>
<evidence type="ECO:0000313" key="12">
    <source>
        <dbReference type="EMBL" id="KAJ6972855.1"/>
    </source>
</evidence>
<feature type="modified residue" description="4-aspartylphosphate" evidence="7">
    <location>
        <position position="1197"/>
    </location>
</feature>
<feature type="transmembrane region" description="Helical" evidence="9">
    <location>
        <begin position="464"/>
        <end position="486"/>
    </location>
</feature>
<feature type="compositionally biased region" description="Low complexity" evidence="8">
    <location>
        <begin position="891"/>
        <end position="900"/>
    </location>
</feature>
<dbReference type="EMBL" id="JAQIZT010000014">
    <property type="protein sequence ID" value="KAJ6972855.1"/>
    <property type="molecule type" value="Genomic_DNA"/>
</dbReference>